<proteinExistence type="predicted"/>
<accession>A0A200R479</accession>
<organism evidence="2 3">
    <name type="scientific">Macleaya cordata</name>
    <name type="common">Five-seeded plume-poppy</name>
    <name type="synonym">Bocconia cordata</name>
    <dbReference type="NCBI Taxonomy" id="56857"/>
    <lineage>
        <taxon>Eukaryota</taxon>
        <taxon>Viridiplantae</taxon>
        <taxon>Streptophyta</taxon>
        <taxon>Embryophyta</taxon>
        <taxon>Tracheophyta</taxon>
        <taxon>Spermatophyta</taxon>
        <taxon>Magnoliopsida</taxon>
        <taxon>Ranunculales</taxon>
        <taxon>Papaveraceae</taxon>
        <taxon>Papaveroideae</taxon>
        <taxon>Macleaya</taxon>
    </lineage>
</organism>
<dbReference type="OrthoDB" id="1925325at2759"/>
<name>A0A200R479_MACCD</name>
<protein>
    <submittedName>
        <fullName evidence="2">Uncharacterized protein</fullName>
    </submittedName>
</protein>
<evidence type="ECO:0000313" key="3">
    <source>
        <dbReference type="Proteomes" id="UP000195402"/>
    </source>
</evidence>
<comment type="caution">
    <text evidence="2">The sequence shown here is derived from an EMBL/GenBank/DDBJ whole genome shotgun (WGS) entry which is preliminary data.</text>
</comment>
<dbReference type="STRING" id="56857.A0A200R479"/>
<dbReference type="AlphaFoldDB" id="A0A200R479"/>
<evidence type="ECO:0000313" key="2">
    <source>
        <dbReference type="EMBL" id="OVA17527.1"/>
    </source>
</evidence>
<sequence length="250" mass="27156">MGSCVSVHKDSDSAMKLRFSISSKTKKLLIPSPTKQKSVNGEHPIDDFGSKSQSSSPPPVKSLPDFGSKEEAFFDSQPWLDSDCEDFYSVNGDFTPSRGSSRGSTPIHVSSFMGTPQRGKSPFSERASNFGSEPSPTEKKKRLSELFRESIDGGKVSDDQNISGKQNIANGKVEVESTNLDLPSKSINGTPFLSGTNSFSSSERTPNRIPKPEKEKLTKSVKRCLPNFIPSCSSNERKKRLMGPVQNGGG</sequence>
<feature type="region of interest" description="Disordered" evidence="1">
    <location>
        <begin position="94"/>
        <end position="218"/>
    </location>
</feature>
<feature type="compositionally biased region" description="Polar residues" evidence="1">
    <location>
        <begin position="94"/>
        <end position="114"/>
    </location>
</feature>
<dbReference type="InParanoid" id="A0A200R479"/>
<dbReference type="InterPro" id="IPR038947">
    <property type="entry name" value="At3g27210-like"/>
</dbReference>
<feature type="region of interest" description="Disordered" evidence="1">
    <location>
        <begin position="28"/>
        <end position="68"/>
    </location>
</feature>
<dbReference type="OMA" id="ARFEDRM"/>
<evidence type="ECO:0000256" key="1">
    <source>
        <dbReference type="SAM" id="MobiDB-lite"/>
    </source>
</evidence>
<feature type="compositionally biased region" description="Polar residues" evidence="1">
    <location>
        <begin position="159"/>
        <end position="169"/>
    </location>
</feature>
<dbReference type="Proteomes" id="UP000195402">
    <property type="component" value="Unassembled WGS sequence"/>
</dbReference>
<dbReference type="EMBL" id="MVGT01000438">
    <property type="protein sequence ID" value="OVA17527.1"/>
    <property type="molecule type" value="Genomic_DNA"/>
</dbReference>
<dbReference type="FunCoup" id="A0A200R479">
    <property type="interactions" value="242"/>
</dbReference>
<feature type="compositionally biased region" description="Polar residues" evidence="1">
    <location>
        <begin position="176"/>
        <end position="204"/>
    </location>
</feature>
<feature type="compositionally biased region" description="Basic and acidic residues" evidence="1">
    <location>
        <begin position="143"/>
        <end position="158"/>
    </location>
</feature>
<reference evidence="2 3" key="1">
    <citation type="journal article" date="2017" name="Mol. Plant">
        <title>The Genome of Medicinal Plant Macleaya cordata Provides New Insights into Benzylisoquinoline Alkaloids Metabolism.</title>
        <authorList>
            <person name="Liu X."/>
            <person name="Liu Y."/>
            <person name="Huang P."/>
            <person name="Ma Y."/>
            <person name="Qing Z."/>
            <person name="Tang Q."/>
            <person name="Cao H."/>
            <person name="Cheng P."/>
            <person name="Zheng Y."/>
            <person name="Yuan Z."/>
            <person name="Zhou Y."/>
            <person name="Liu J."/>
            <person name="Tang Z."/>
            <person name="Zhuo Y."/>
            <person name="Zhang Y."/>
            <person name="Yu L."/>
            <person name="Huang J."/>
            <person name="Yang P."/>
            <person name="Peng Q."/>
            <person name="Zhang J."/>
            <person name="Jiang W."/>
            <person name="Zhang Z."/>
            <person name="Lin K."/>
            <person name="Ro D.K."/>
            <person name="Chen X."/>
            <person name="Xiong X."/>
            <person name="Shang Y."/>
            <person name="Huang S."/>
            <person name="Zeng J."/>
        </authorList>
    </citation>
    <scope>NUCLEOTIDE SEQUENCE [LARGE SCALE GENOMIC DNA]</scope>
    <source>
        <strain evidence="3">cv. BLH2017</strain>
        <tissue evidence="2">Root</tissue>
    </source>
</reference>
<gene>
    <name evidence="2" type="ORF">BVC80_1837g353</name>
</gene>
<dbReference type="PANTHER" id="PTHR34280:SF2">
    <property type="entry name" value="OS01G0920100 PROTEIN"/>
    <property type="match status" value="1"/>
</dbReference>
<dbReference type="PANTHER" id="PTHR34280">
    <property type="entry name" value="OS01G0920100 PROTEIN"/>
    <property type="match status" value="1"/>
</dbReference>
<feature type="compositionally biased region" description="Polar residues" evidence="1">
    <location>
        <begin position="126"/>
        <end position="135"/>
    </location>
</feature>
<keyword evidence="3" id="KW-1185">Reference proteome</keyword>